<dbReference type="InterPro" id="IPR011705">
    <property type="entry name" value="BACK"/>
</dbReference>
<accession>A0AAD9VUF8</accession>
<dbReference type="Gene3D" id="1.25.40.420">
    <property type="match status" value="1"/>
</dbReference>
<dbReference type="GO" id="GO:0005829">
    <property type="term" value="C:cytosol"/>
    <property type="evidence" value="ECO:0007669"/>
    <property type="project" value="TreeGrafter"/>
</dbReference>
<dbReference type="PROSITE" id="PS50097">
    <property type="entry name" value="BTB"/>
    <property type="match status" value="1"/>
</dbReference>
<dbReference type="EMBL" id="JAIFRP010000007">
    <property type="protein sequence ID" value="KAK2587209.1"/>
    <property type="molecule type" value="Genomic_DNA"/>
</dbReference>
<evidence type="ECO:0000259" key="1">
    <source>
        <dbReference type="PROSITE" id="PS50097"/>
    </source>
</evidence>
<organism evidence="2 3">
    <name type="scientific">Odynerus spinipes</name>
    <dbReference type="NCBI Taxonomy" id="1348599"/>
    <lineage>
        <taxon>Eukaryota</taxon>
        <taxon>Metazoa</taxon>
        <taxon>Ecdysozoa</taxon>
        <taxon>Arthropoda</taxon>
        <taxon>Hexapoda</taxon>
        <taxon>Insecta</taxon>
        <taxon>Pterygota</taxon>
        <taxon>Neoptera</taxon>
        <taxon>Endopterygota</taxon>
        <taxon>Hymenoptera</taxon>
        <taxon>Apocrita</taxon>
        <taxon>Aculeata</taxon>
        <taxon>Vespoidea</taxon>
        <taxon>Vespidae</taxon>
        <taxon>Eumeninae</taxon>
        <taxon>Odynerus</taxon>
    </lineage>
</organism>
<dbReference type="Pfam" id="PF07707">
    <property type="entry name" value="BACK"/>
    <property type="match status" value="1"/>
</dbReference>
<reference evidence="2" key="2">
    <citation type="journal article" date="2023" name="Commun. Biol.">
        <title>Intrasexual cuticular hydrocarbon dimorphism in a wasp sheds light on hydrocarbon biosynthesis genes in Hymenoptera.</title>
        <authorList>
            <person name="Moris V.C."/>
            <person name="Podsiadlowski L."/>
            <person name="Martin S."/>
            <person name="Oeyen J.P."/>
            <person name="Donath A."/>
            <person name="Petersen M."/>
            <person name="Wilbrandt J."/>
            <person name="Misof B."/>
            <person name="Liedtke D."/>
            <person name="Thamm M."/>
            <person name="Scheiner R."/>
            <person name="Schmitt T."/>
            <person name="Niehuis O."/>
        </authorList>
    </citation>
    <scope>NUCLEOTIDE SEQUENCE</scope>
    <source>
        <strain evidence="2">GBR_01_08_01A</strain>
    </source>
</reference>
<comment type="caution">
    <text evidence="2">The sequence shown here is derived from an EMBL/GenBank/DDBJ whole genome shotgun (WGS) entry which is preliminary data.</text>
</comment>
<dbReference type="SMART" id="SM00875">
    <property type="entry name" value="BACK"/>
    <property type="match status" value="1"/>
</dbReference>
<name>A0AAD9VUF8_9HYME</name>
<dbReference type="GO" id="GO:0022008">
    <property type="term" value="P:neurogenesis"/>
    <property type="evidence" value="ECO:0007669"/>
    <property type="project" value="TreeGrafter"/>
</dbReference>
<dbReference type="InterPro" id="IPR038648">
    <property type="entry name" value="PHR_sf"/>
</dbReference>
<dbReference type="Gene3D" id="2.60.120.820">
    <property type="entry name" value="PHR domain"/>
    <property type="match status" value="1"/>
</dbReference>
<dbReference type="InterPro" id="IPR011333">
    <property type="entry name" value="SKP1/BTB/POZ_sf"/>
</dbReference>
<dbReference type="Proteomes" id="UP001258017">
    <property type="component" value="Unassembled WGS sequence"/>
</dbReference>
<reference evidence="2" key="1">
    <citation type="submission" date="2021-08" db="EMBL/GenBank/DDBJ databases">
        <authorList>
            <person name="Misof B."/>
            <person name="Oliver O."/>
            <person name="Podsiadlowski L."/>
            <person name="Donath A."/>
            <person name="Peters R."/>
            <person name="Mayer C."/>
            <person name="Rust J."/>
            <person name="Gunkel S."/>
            <person name="Lesny P."/>
            <person name="Martin S."/>
            <person name="Oeyen J.P."/>
            <person name="Petersen M."/>
            <person name="Panagiotis P."/>
            <person name="Wilbrandt J."/>
            <person name="Tanja T."/>
        </authorList>
    </citation>
    <scope>NUCLEOTIDE SEQUENCE</scope>
    <source>
        <strain evidence="2">GBR_01_08_01A</strain>
        <tissue evidence="2">Thorax + abdomen</tissue>
    </source>
</reference>
<dbReference type="SUPFAM" id="SSF54695">
    <property type="entry name" value="POZ domain"/>
    <property type="match status" value="1"/>
</dbReference>
<dbReference type="Gene3D" id="3.30.710.10">
    <property type="entry name" value="Potassium Channel Kv1.1, Chain A"/>
    <property type="match status" value="1"/>
</dbReference>
<evidence type="ECO:0000313" key="2">
    <source>
        <dbReference type="EMBL" id="KAK2587209.1"/>
    </source>
</evidence>
<dbReference type="SMART" id="SM00225">
    <property type="entry name" value="BTB"/>
    <property type="match status" value="1"/>
</dbReference>
<feature type="domain" description="BTB" evidence="1">
    <location>
        <begin position="42"/>
        <end position="112"/>
    </location>
</feature>
<evidence type="ECO:0000313" key="3">
    <source>
        <dbReference type="Proteomes" id="UP001258017"/>
    </source>
</evidence>
<protein>
    <recommendedName>
        <fullName evidence="1">BTB domain-containing protein</fullName>
    </recommendedName>
</protein>
<keyword evidence="3" id="KW-1185">Reference proteome</keyword>
<sequence>MKSKRDGRRRTRIEMGLPCDWQISKQKISERGQYLLETGQWSDCKFIVGQEPNQETLKGHKLFLAMSSPVFEVMFYGGMAEKNDPIQIRDVQPDAFKALLEYIYTDRVNLGSFELACELCYCAKKYMLPSLVEECTKYLWFDLSPKKACRAYEFAKLFEAPVLMEKCLQIICTKTNEILEEPSWEEVELGTVITVLEQNDLEINSELDLFTAVERWAKAECARKSLDPTDGKSLKSVIGNALSKIRFLTLTPQEFAKSPGVSPLLAQDEAFAILMNILCTENKAPLPEGFSSDTHNRAKPLKTQVAYFCPSKHRRVSTPQYNELGFWPPISYDSQPLFNNKDKGSNTLHNAPLMVIEGGVRKDSGNLSQTNNPSSVVIEGGIREGPKYYCLRSVVHQTDCLNSNVLDCSVTFSVDKNICVMGVQVPTQIATVTSNLHQKLDPDTSYTEILYAHLLDSDGTRLTYTHFTTKVNVGTLVEITFNRPVYIQKHKIYRVGVVFNKVGWYPMGLCTQHMSCDSVFFSFGIGNTDHTVKDGLIRSIVFTY</sequence>
<dbReference type="FunFam" id="3.30.710.10:FF:000169">
    <property type="entry name" value="BTB/POZ domain-containing protein 2"/>
    <property type="match status" value="1"/>
</dbReference>
<dbReference type="PANTHER" id="PTHR45774:SF3">
    <property type="entry name" value="BTB (POZ) DOMAIN-CONTAINING 2B-RELATED"/>
    <property type="match status" value="1"/>
</dbReference>
<dbReference type="InterPro" id="IPR000210">
    <property type="entry name" value="BTB/POZ_dom"/>
</dbReference>
<proteinExistence type="predicted"/>
<dbReference type="GO" id="GO:0000932">
    <property type="term" value="C:P-body"/>
    <property type="evidence" value="ECO:0007669"/>
    <property type="project" value="TreeGrafter"/>
</dbReference>
<gene>
    <name evidence="2" type="ORF">KPH14_002952</name>
</gene>
<dbReference type="PANTHER" id="PTHR45774">
    <property type="entry name" value="BTB/POZ DOMAIN-CONTAINING"/>
    <property type="match status" value="1"/>
</dbReference>
<dbReference type="AlphaFoldDB" id="A0AAD9VUF8"/>
<dbReference type="Pfam" id="PF00651">
    <property type="entry name" value="BTB"/>
    <property type="match status" value="1"/>
</dbReference>